<comment type="caution">
    <text evidence="3">The sequence shown here is derived from an EMBL/GenBank/DDBJ whole genome shotgun (WGS) entry which is preliminary data.</text>
</comment>
<dbReference type="PANTHER" id="PTHR10963">
    <property type="entry name" value="GLYCOSYL HYDROLASE-RELATED"/>
    <property type="match status" value="1"/>
</dbReference>
<dbReference type="PROSITE" id="PS51762">
    <property type="entry name" value="GH16_2"/>
    <property type="match status" value="1"/>
</dbReference>
<dbReference type="InterPro" id="IPR013320">
    <property type="entry name" value="ConA-like_dom_sf"/>
</dbReference>
<dbReference type="CDD" id="cd08023">
    <property type="entry name" value="GH16_laminarinase_like"/>
    <property type="match status" value="1"/>
</dbReference>
<evidence type="ECO:0000256" key="1">
    <source>
        <dbReference type="ARBA" id="ARBA00006865"/>
    </source>
</evidence>
<dbReference type="GO" id="GO:0016787">
    <property type="term" value="F:hydrolase activity"/>
    <property type="evidence" value="ECO:0007669"/>
    <property type="project" value="UniProtKB-KW"/>
</dbReference>
<dbReference type="Pfam" id="PF00722">
    <property type="entry name" value="Glyco_hydro_16"/>
    <property type="match status" value="1"/>
</dbReference>
<dbReference type="Proteomes" id="UP000603641">
    <property type="component" value="Unassembled WGS sequence"/>
</dbReference>
<dbReference type="RefSeq" id="WP_191754218.1">
    <property type="nucleotide sequence ID" value="NZ_JACSQM010000005.1"/>
</dbReference>
<protein>
    <submittedName>
        <fullName evidence="3">Glycoside hydrolase family 16 protein</fullName>
    </submittedName>
</protein>
<organism evidence="3 4">
    <name type="scientific">Fictibacillus norfolkensis</name>
    <dbReference type="NCBI Taxonomy" id="2762233"/>
    <lineage>
        <taxon>Bacteria</taxon>
        <taxon>Bacillati</taxon>
        <taxon>Bacillota</taxon>
        <taxon>Bacilli</taxon>
        <taxon>Bacillales</taxon>
        <taxon>Fictibacillaceae</taxon>
        <taxon>Fictibacillus</taxon>
    </lineage>
</organism>
<evidence type="ECO:0000313" key="3">
    <source>
        <dbReference type="EMBL" id="MBD7964947.1"/>
    </source>
</evidence>
<name>A0ABR8SNB4_9BACL</name>
<accession>A0ABR8SNB4</accession>
<evidence type="ECO:0000313" key="4">
    <source>
        <dbReference type="Proteomes" id="UP000603641"/>
    </source>
</evidence>
<dbReference type="InterPro" id="IPR000757">
    <property type="entry name" value="Beta-glucanase-like"/>
</dbReference>
<keyword evidence="4" id="KW-1185">Reference proteome</keyword>
<dbReference type="SUPFAM" id="SSF49899">
    <property type="entry name" value="Concanavalin A-like lectins/glucanases"/>
    <property type="match status" value="1"/>
</dbReference>
<feature type="domain" description="GH16" evidence="2">
    <location>
        <begin position="29"/>
        <end position="268"/>
    </location>
</feature>
<sequence>MAITSTNSIEEKKPEIKQVESLNEITSDVIFKTKSINQPTKTNQWQLLWSDEFQNESSLKDWNLQDWPSDKNSEWQYYTPENVKVQDGHLVIQSKRERFKGRDYTSGALTTENKLEFTYGKIDIRAKLPKGKGVFPAFWLVNSINGNWLPEIDMMENLGNSPNELYFVVHWQDSNGKQKRDFRHFISKDVDFSKDFHLYSLIWEKDKIVWLIDNQEVFQTTEFAPSTPLFIYLNTAIGGNWPGSPSSTDSYPKDMLIDYVRVYQKSEGSGQ</sequence>
<dbReference type="Gene3D" id="2.60.120.200">
    <property type="match status" value="1"/>
</dbReference>
<dbReference type="PANTHER" id="PTHR10963:SF55">
    <property type="entry name" value="GLYCOSIDE HYDROLASE FAMILY 16 PROTEIN"/>
    <property type="match status" value="1"/>
</dbReference>
<dbReference type="EMBL" id="JACSQM010000005">
    <property type="protein sequence ID" value="MBD7964947.1"/>
    <property type="molecule type" value="Genomic_DNA"/>
</dbReference>
<gene>
    <name evidence="3" type="ORF">H9648_12865</name>
</gene>
<proteinExistence type="inferred from homology"/>
<reference evidence="3 4" key="1">
    <citation type="submission" date="2020-08" db="EMBL/GenBank/DDBJ databases">
        <title>A Genomic Blueprint of the Chicken Gut Microbiome.</title>
        <authorList>
            <person name="Gilroy R."/>
            <person name="Ravi A."/>
            <person name="Getino M."/>
            <person name="Pursley I."/>
            <person name="Horton D.L."/>
            <person name="Alikhan N.-F."/>
            <person name="Baker D."/>
            <person name="Gharbi K."/>
            <person name="Hall N."/>
            <person name="Watson M."/>
            <person name="Adriaenssens E.M."/>
            <person name="Foster-Nyarko E."/>
            <person name="Jarju S."/>
            <person name="Secka A."/>
            <person name="Antonio M."/>
            <person name="Oren A."/>
            <person name="Chaudhuri R."/>
            <person name="La Ragione R.M."/>
            <person name="Hildebrand F."/>
            <person name="Pallen M.J."/>
        </authorList>
    </citation>
    <scope>NUCLEOTIDE SEQUENCE [LARGE SCALE GENOMIC DNA]</scope>
    <source>
        <strain evidence="3 4">Sa2CUA10</strain>
    </source>
</reference>
<evidence type="ECO:0000259" key="2">
    <source>
        <dbReference type="PROSITE" id="PS51762"/>
    </source>
</evidence>
<comment type="similarity">
    <text evidence="1">Belongs to the glycosyl hydrolase 16 family.</text>
</comment>
<keyword evidence="3" id="KW-0378">Hydrolase</keyword>
<dbReference type="InterPro" id="IPR050546">
    <property type="entry name" value="Glycosyl_Hydrlase_16"/>
</dbReference>